<accession>M7X058</accession>
<dbReference type="Proteomes" id="UP000030780">
    <property type="component" value="Unassembled WGS sequence"/>
</dbReference>
<dbReference type="EMBL" id="KB637263">
    <property type="protein sequence ID" value="EMS17059.1"/>
    <property type="molecule type" value="Genomic_DNA"/>
</dbReference>
<proteinExistence type="predicted"/>
<protein>
    <submittedName>
        <fullName evidence="1">Chaperone protein DNAK, putative</fullName>
    </submittedName>
</protein>
<dbReference type="AlphaFoldDB" id="M7X058"/>
<sequence>MTVKCQVNRNGIVNIEIYQDGKVEIIGEMRVEMELKRYEKYFEEMKKHMNMFYH</sequence>
<evidence type="ECO:0000313" key="2">
    <source>
        <dbReference type="Proteomes" id="UP000030780"/>
    </source>
</evidence>
<organism evidence="1 2">
    <name type="scientific">Entamoeba histolytica HM-3:IMSS</name>
    <dbReference type="NCBI Taxonomy" id="885315"/>
    <lineage>
        <taxon>Eukaryota</taxon>
        <taxon>Amoebozoa</taxon>
        <taxon>Evosea</taxon>
        <taxon>Archamoebae</taxon>
        <taxon>Mastigamoebida</taxon>
        <taxon>Entamoebidae</taxon>
        <taxon>Entamoeba</taxon>
    </lineage>
</organism>
<dbReference type="VEuPathDB" id="AmoebaDB:KM1_279170"/>
<evidence type="ECO:0000313" key="1">
    <source>
        <dbReference type="EMBL" id="EMS17059.1"/>
    </source>
</evidence>
<name>M7X058_ENTHI</name>
<gene>
    <name evidence="1" type="ORF">KM1_279170</name>
</gene>
<reference evidence="1 2" key="1">
    <citation type="submission" date="2013-01" db="EMBL/GenBank/DDBJ databases">
        <authorList>
            <person name="Inman J."/>
            <person name="Zafar N."/>
            <person name="Lorenzi H."/>
            <person name="Caler E."/>
        </authorList>
    </citation>
    <scope>NUCLEOTIDE SEQUENCE [LARGE SCALE GENOMIC DNA]</scope>
    <source>
        <strain evidence="1 2">HM-3:IMSS</strain>
    </source>
</reference>